<dbReference type="Pfam" id="PF10604">
    <property type="entry name" value="Polyketide_cyc2"/>
    <property type="match status" value="1"/>
</dbReference>
<name>A0A1G8LNM7_9MICC</name>
<reference evidence="1 2" key="1">
    <citation type="submission" date="2016-10" db="EMBL/GenBank/DDBJ databases">
        <authorList>
            <person name="de Groot N.N."/>
        </authorList>
    </citation>
    <scope>NUCLEOTIDE SEQUENCE [LARGE SCALE GENOMIC DNA]</scope>
    <source>
        <strain evidence="1 2">NP_1H</strain>
    </source>
</reference>
<dbReference type="STRING" id="335973.SAMN04488693_11464"/>
<evidence type="ECO:0000313" key="2">
    <source>
        <dbReference type="Proteomes" id="UP000199258"/>
    </source>
</evidence>
<protein>
    <submittedName>
        <fullName evidence="1">Polyketide cyclase / dehydrase and lipid transport</fullName>
    </submittedName>
</protein>
<dbReference type="Gene3D" id="3.30.530.20">
    <property type="match status" value="1"/>
</dbReference>
<organism evidence="1 2">
    <name type="scientific">Arthrobacter subterraneus</name>
    <dbReference type="NCBI Taxonomy" id="335973"/>
    <lineage>
        <taxon>Bacteria</taxon>
        <taxon>Bacillati</taxon>
        <taxon>Actinomycetota</taxon>
        <taxon>Actinomycetes</taxon>
        <taxon>Micrococcales</taxon>
        <taxon>Micrococcaceae</taxon>
        <taxon>Arthrobacter</taxon>
    </lineage>
</organism>
<dbReference type="Proteomes" id="UP000199258">
    <property type="component" value="Unassembled WGS sequence"/>
</dbReference>
<dbReference type="SUPFAM" id="SSF55961">
    <property type="entry name" value="Bet v1-like"/>
    <property type="match status" value="1"/>
</dbReference>
<accession>A0A1G8LNM7</accession>
<gene>
    <name evidence="1" type="ORF">SAMN04488693_11464</name>
</gene>
<evidence type="ECO:0000313" key="1">
    <source>
        <dbReference type="EMBL" id="SDI57274.1"/>
    </source>
</evidence>
<dbReference type="EMBL" id="FNDT01000014">
    <property type="protein sequence ID" value="SDI57274.1"/>
    <property type="molecule type" value="Genomic_DNA"/>
</dbReference>
<dbReference type="CDD" id="cd08865">
    <property type="entry name" value="SRPBCC_10"/>
    <property type="match status" value="1"/>
</dbReference>
<dbReference type="RefSeq" id="WP_026545618.1">
    <property type="nucleotide sequence ID" value="NZ_FNDT01000014.1"/>
</dbReference>
<dbReference type="InterPro" id="IPR023393">
    <property type="entry name" value="START-like_dom_sf"/>
</dbReference>
<dbReference type="OrthoDB" id="2898773at2"/>
<proteinExistence type="predicted"/>
<dbReference type="AlphaFoldDB" id="A0A1G8LNM7"/>
<dbReference type="InterPro" id="IPR019587">
    <property type="entry name" value="Polyketide_cyclase/dehydratase"/>
</dbReference>
<keyword evidence="2" id="KW-1185">Reference proteome</keyword>
<sequence>MVDVVTTITVDRPRGKVSAYASDPANAPEWYVNIDSARWLTEPVLEEGSRVAFSARFLGRTLSYVYEIVAYNPSERLVMRTAEGPFPMETSYSWADAGPGATRMELRNTGQPRGFFRILGPVLELSMRKANTKDLQNLKRLLESR</sequence>